<protein>
    <submittedName>
        <fullName evidence="2">Uncharacterized protein</fullName>
    </submittedName>
</protein>
<feature type="region of interest" description="Disordered" evidence="1">
    <location>
        <begin position="1"/>
        <end position="128"/>
    </location>
</feature>
<feature type="compositionally biased region" description="Polar residues" evidence="1">
    <location>
        <begin position="22"/>
        <end position="35"/>
    </location>
</feature>
<dbReference type="EMBL" id="FR823385">
    <property type="protein sequence ID" value="CBZ51383.1"/>
    <property type="molecule type" value="Genomic_DNA"/>
</dbReference>
<dbReference type="EMBL" id="LN714484">
    <property type="protein sequence ID" value="CEL68703.1"/>
    <property type="molecule type" value="Genomic_DNA"/>
</dbReference>
<gene>
    <name evidence="3" type="ORF">BN1204_044450</name>
    <name evidence="2" type="ORF">NCLIV_044450</name>
</gene>
<reference evidence="3" key="4">
    <citation type="journal article" date="2015" name="PLoS ONE">
        <title>Comprehensive Evaluation of Toxoplasma gondii VEG and Neospora caninum LIV Genomes with Tachyzoite Stage Transcriptome and Proteome Defines Novel Transcript Features.</title>
        <authorList>
            <person name="Ramaprasad A."/>
            <person name="Mourier T."/>
            <person name="Naeem R."/>
            <person name="Malas T.B."/>
            <person name="Moussa E."/>
            <person name="Panigrahi A."/>
            <person name="Vermont S.J."/>
            <person name="Otto T.D."/>
            <person name="Wastling J."/>
            <person name="Pain A."/>
        </authorList>
    </citation>
    <scope>NUCLEOTIDE SEQUENCE</scope>
    <source>
        <strain evidence="3">Liverpool</strain>
    </source>
</reference>
<evidence type="ECO:0000313" key="4">
    <source>
        <dbReference type="Proteomes" id="UP000007494"/>
    </source>
</evidence>
<reference evidence="4" key="3">
    <citation type="journal article" date="2012" name="PLoS Pathog.">
        <title>Comparative genomics of the apicomplexan parasites Toxoplasma gondii and Neospora caninum: Coccidia differing in host range and transmission strategy.</title>
        <authorList>
            <person name="Reid A.J."/>
            <person name="Vermont S.J."/>
            <person name="Cotton J.A."/>
            <person name="Harris D."/>
            <person name="Hill-Cawthorne G.A."/>
            <person name="Konen-Waisman S."/>
            <person name="Latham S.M."/>
            <person name="Mourier T."/>
            <person name="Norton R."/>
            <person name="Quail M.A."/>
            <person name="Sanders M."/>
            <person name="Shanmugam D."/>
            <person name="Sohal A."/>
            <person name="Wasmuth J.D."/>
            <person name="Brunk B."/>
            <person name="Grigg M.E."/>
            <person name="Howard J.C."/>
            <person name="Parkinson J."/>
            <person name="Roos D.S."/>
            <person name="Trees A.J."/>
            <person name="Berriman M."/>
            <person name="Pain A."/>
            <person name="Wastling J.M."/>
        </authorList>
    </citation>
    <scope>NUCLEOTIDE SEQUENCE [LARGE SCALE GENOMIC DNA]</scope>
    <source>
        <strain evidence="4">Liverpool</strain>
    </source>
</reference>
<feature type="compositionally biased region" description="Low complexity" evidence="1">
    <location>
        <begin position="865"/>
        <end position="884"/>
    </location>
</feature>
<feature type="compositionally biased region" description="Low complexity" evidence="1">
    <location>
        <begin position="1221"/>
        <end position="1230"/>
    </location>
</feature>
<feature type="region of interest" description="Disordered" evidence="1">
    <location>
        <begin position="1221"/>
        <end position="1249"/>
    </location>
</feature>
<feature type="compositionally biased region" description="Basic and acidic residues" evidence="1">
    <location>
        <begin position="113"/>
        <end position="123"/>
    </location>
</feature>
<evidence type="ECO:0000256" key="1">
    <source>
        <dbReference type="SAM" id="MobiDB-lite"/>
    </source>
</evidence>
<keyword evidence="4" id="KW-1185">Reference proteome</keyword>
<name>F0VB07_NEOCL</name>
<feature type="compositionally biased region" description="Basic and acidic residues" evidence="1">
    <location>
        <begin position="85"/>
        <end position="97"/>
    </location>
</feature>
<feature type="region of interest" description="Disordered" evidence="1">
    <location>
        <begin position="1410"/>
        <end position="1455"/>
    </location>
</feature>
<reference evidence="2" key="2">
    <citation type="submission" date="2011-03" db="EMBL/GenBank/DDBJ databases">
        <title>Comparative genomics and transcriptomics of Neospora caninum and Toxoplasma gondii.</title>
        <authorList>
            <person name="Reid A.J."/>
            <person name="Sohal A."/>
            <person name="Harris D."/>
            <person name="Quail M."/>
            <person name="Sanders M."/>
            <person name="Berriman M."/>
            <person name="Wastling J.M."/>
            <person name="Pain A."/>
        </authorList>
    </citation>
    <scope>NUCLEOTIDE SEQUENCE</scope>
    <source>
        <strain evidence="2">Liverpool</strain>
    </source>
</reference>
<organism evidence="2 4">
    <name type="scientific">Neospora caninum (strain Liverpool)</name>
    <dbReference type="NCBI Taxonomy" id="572307"/>
    <lineage>
        <taxon>Eukaryota</taxon>
        <taxon>Sar</taxon>
        <taxon>Alveolata</taxon>
        <taxon>Apicomplexa</taxon>
        <taxon>Conoidasida</taxon>
        <taxon>Coccidia</taxon>
        <taxon>Eucoccidiorida</taxon>
        <taxon>Eimeriorina</taxon>
        <taxon>Sarcocystidae</taxon>
        <taxon>Neospora</taxon>
    </lineage>
</organism>
<dbReference type="InParanoid" id="F0VB07"/>
<dbReference type="RefSeq" id="XP_003881416.1">
    <property type="nucleotide sequence ID" value="XM_003881367.1"/>
</dbReference>
<sequence>MQNSFAPVPGGRAPALSPSGALGSTVSSFVISSHTPAGGRPLPQAFPSVASWAPPEAGGGRASPFFPPGPSPNPELSLGRGAQAAERKGRESEEKLTKGAGTWEGRQSVEGSQEARDSGRSGEENLESAWRFFPTGDPSLVSASEEEHHLWRTLGYRRDGTEERRWRTERDRANPGRHTDAFLIPRERCYGCCVSSVFLSPERHPNLEATQHGEREEDGVGTDVGASDSGGEQKQDACQAGVQVKEPTVESQLSVAAQGCAFEGHSISGKRDIRRVRGKKRARVKPRLLKTVSAAPVRLEFAPAKTIEKFTSLLEVPNKGGEVGGNPSHTAHGRPAVSLGPGGDQPLALEPNAPEHQPGGVSFLGGATGVPPEASAALVPRGREAQEAFLREETARSLVMCSEAMSANFRSFHAYLRHFCKETDTDPDGGETGTELLRRHGLLLDGETPLKGGVFLDSGARDRVQFKEKKGREAGRGRTRKPETKTSASEKEMRDREHVLASYALRHRDALAATLNYVFELHCAAQAARSPGGSLAGIDPTLAAGSSLNGGGRRFSQDAGARPDPRAFARGQGVGEQSNLSPKAQDETSDITASLESLRMALKVWDLALILFVLPSRRRRINLMEWQRLWVCRTPSSFSSSVASSLSHPRREEELWSQFEKLALEEQDGAWTRADAVNVAWRINKLLCRFLCRADFASWLAACDRLGLQSVSCLCGVVAAVEDLQRAVAAAESRDSVDVASLSRETPSVSPAADENFEAAVAAVRAVGARVVFLFAHTASSSGSSASETPAQSGSPPLAFALGPEERRAWGLLSLSFALMVGNVAAAVASVFDVSEAFVCSSQAEVFPFSLAALASSHTPCASSTSATEESRSLSSAPSLSRSPLPAPPSAQRDGWSCALLQESFVATLFWSLFPSVSLHSQFLFFLRVNAPTLLALQAEADATQGDEELTQAELGTREHERPESGVAAPRGQNSGELAKGSRRGGATRVCRRAEPADNERDANVDLAAFDLDAADRLVLAFWLSRGNPEGATHSGALQLLHLLIEDVGLSASFPPFFFPHIVDLLFLADAFAPLPPGVAVEARCDVVMEYGASLLANNQLHASIPYLQEAARVPALVPAVLDLLRNFLVSSVHAFSDFRDRAAPLQDLDLSPPPSCQRANAGREELEADLNDEVNTNEVPGCNRQSPSFSLDPCAILLHDFAQACGCACFEEARRALSGSPSTSLSPQSHALPVSGGPTSSEANASDEERDRTLLLLQDSFCFLLFRARRKDTCASPPVCSFASSPCLNGEEELDDEHQREGELCALRRQIEALDCLVRGFCRLGYRHCACLLAALSGSFASSSGETPEHAAVSPTKSLPAVPRLLEASLRALSPVASELDACCASSFSSRRRCSFASLGRRAFTEGRGEAGNFGDAQGERRQKRRRARDPTEQRGSWRGGQDPTESSAEETEGTSDLSLLKACDQGHGARGGSSLPCFLVFLALYAKRRHVLELFLRKHDAHDLAWLHKASSLTCLGDFLVPGFVSLVAFVGSPQVSPSVPAFFVGCLLFDALRLLRLCTSSHTLIAAFNRRNLSLLATSWRRCLDAILLQTAFDAPPAGMDWRSPELQRSMVSALVLAESRCVA</sequence>
<dbReference type="OMA" id="ERCYGCC"/>
<feature type="region of interest" description="Disordered" evidence="1">
    <location>
        <begin position="208"/>
        <end position="233"/>
    </location>
</feature>
<accession>F0VB07</accession>
<feature type="region of interest" description="Disordered" evidence="1">
    <location>
        <begin position="954"/>
        <end position="995"/>
    </location>
</feature>
<dbReference type="OrthoDB" id="332559at2759"/>
<feature type="region of interest" description="Disordered" evidence="1">
    <location>
        <begin position="547"/>
        <end position="587"/>
    </location>
</feature>
<evidence type="ECO:0000313" key="2">
    <source>
        <dbReference type="EMBL" id="CBZ51383.1"/>
    </source>
</evidence>
<dbReference type="GeneID" id="13440368"/>
<evidence type="ECO:0000313" key="3">
    <source>
        <dbReference type="EMBL" id="CEL68703.1"/>
    </source>
</evidence>
<dbReference type="eggNOG" id="ENOG502R05J">
    <property type="taxonomic scope" value="Eukaryota"/>
</dbReference>
<proteinExistence type="predicted"/>
<dbReference type="Proteomes" id="UP000007494">
    <property type="component" value="Chromosome IX"/>
</dbReference>
<feature type="region of interest" description="Disordered" evidence="1">
    <location>
        <begin position="465"/>
        <end position="495"/>
    </location>
</feature>
<dbReference type="VEuPathDB" id="ToxoDB:NCLIV_044450"/>
<feature type="region of interest" description="Disordered" evidence="1">
    <location>
        <begin position="318"/>
        <end position="374"/>
    </location>
</feature>
<reference evidence="2" key="1">
    <citation type="submission" date="2011-02" db="EMBL/GenBank/DDBJ databases">
        <authorList>
            <person name="Aslett M."/>
        </authorList>
    </citation>
    <scope>NUCLEOTIDE SEQUENCE</scope>
    <source>
        <strain evidence="2">Liverpool</strain>
    </source>
</reference>
<feature type="region of interest" description="Disordered" evidence="1">
    <location>
        <begin position="865"/>
        <end position="889"/>
    </location>
</feature>